<name>A0A2C5XNZ2_9HYPO</name>
<proteinExistence type="predicted"/>
<sequence>MADGARPSFTAFWKKLKSKRSTVVQQKAVSDEAGDQNKAQIRRQQVRRAQLEHRQRKAGYVRQLELDVAQLRDSIAHVEQESGVLRRENDVIRGVLQRAGVELDPESQRPRGDAAAAAGELFGGIDVDKVMVTLSMDAVMGRPCFHIEAPPKQQPTATPTAATPTAAAA</sequence>
<protein>
    <recommendedName>
        <fullName evidence="4">BZIP domain-containing protein</fullName>
    </recommendedName>
</protein>
<dbReference type="CDD" id="cd14688">
    <property type="entry name" value="bZIP_YAP"/>
    <property type="match status" value="1"/>
</dbReference>
<dbReference type="GO" id="GO:0003700">
    <property type="term" value="F:DNA-binding transcription factor activity"/>
    <property type="evidence" value="ECO:0007669"/>
    <property type="project" value="InterPro"/>
</dbReference>
<dbReference type="SUPFAM" id="SSF57959">
    <property type="entry name" value="Leucine zipper domain"/>
    <property type="match status" value="1"/>
</dbReference>
<keyword evidence="3" id="KW-1185">Reference proteome</keyword>
<dbReference type="STRING" id="1399860.A0A2C5XNZ2"/>
<feature type="compositionally biased region" description="Low complexity" evidence="1">
    <location>
        <begin position="150"/>
        <end position="169"/>
    </location>
</feature>
<dbReference type="Gene3D" id="1.20.5.170">
    <property type="match status" value="1"/>
</dbReference>
<gene>
    <name evidence="2" type="ORF">CDD81_3967</name>
</gene>
<accession>A0A2C5XNZ2</accession>
<dbReference type="InterPro" id="IPR046347">
    <property type="entry name" value="bZIP_sf"/>
</dbReference>
<dbReference type="EMBL" id="NJET01000257">
    <property type="protein sequence ID" value="PHH58995.1"/>
    <property type="molecule type" value="Genomic_DNA"/>
</dbReference>
<reference evidence="2 3" key="1">
    <citation type="submission" date="2017-06" db="EMBL/GenBank/DDBJ databases">
        <title>Ant-infecting Ophiocordyceps genomes reveal a high diversity of potential behavioral manipulation genes and a possible major role for enterotoxins.</title>
        <authorList>
            <person name="De Bekker C."/>
            <person name="Evans H.C."/>
            <person name="Brachmann A."/>
            <person name="Hughes D.P."/>
        </authorList>
    </citation>
    <scope>NUCLEOTIDE SEQUENCE [LARGE SCALE GENOMIC DNA]</scope>
    <source>
        <strain evidence="2 3">Map64</strain>
    </source>
</reference>
<comment type="caution">
    <text evidence="2">The sequence shown here is derived from an EMBL/GenBank/DDBJ whole genome shotgun (WGS) entry which is preliminary data.</text>
</comment>
<evidence type="ECO:0000256" key="1">
    <source>
        <dbReference type="SAM" id="MobiDB-lite"/>
    </source>
</evidence>
<organism evidence="2 3">
    <name type="scientific">Ophiocordyceps australis</name>
    <dbReference type="NCBI Taxonomy" id="1399860"/>
    <lineage>
        <taxon>Eukaryota</taxon>
        <taxon>Fungi</taxon>
        <taxon>Dikarya</taxon>
        <taxon>Ascomycota</taxon>
        <taxon>Pezizomycotina</taxon>
        <taxon>Sordariomycetes</taxon>
        <taxon>Hypocreomycetidae</taxon>
        <taxon>Hypocreales</taxon>
        <taxon>Ophiocordycipitaceae</taxon>
        <taxon>Ophiocordyceps</taxon>
    </lineage>
</organism>
<evidence type="ECO:0000313" key="2">
    <source>
        <dbReference type="EMBL" id="PHH58995.1"/>
    </source>
</evidence>
<dbReference type="AlphaFoldDB" id="A0A2C5XNZ2"/>
<dbReference type="OrthoDB" id="5218140at2759"/>
<dbReference type="Proteomes" id="UP000226192">
    <property type="component" value="Unassembled WGS sequence"/>
</dbReference>
<feature type="region of interest" description="Disordered" evidence="1">
    <location>
        <begin position="147"/>
        <end position="169"/>
    </location>
</feature>
<evidence type="ECO:0008006" key="4">
    <source>
        <dbReference type="Google" id="ProtNLM"/>
    </source>
</evidence>
<evidence type="ECO:0000313" key="3">
    <source>
        <dbReference type="Proteomes" id="UP000226192"/>
    </source>
</evidence>